<dbReference type="OrthoDB" id="3188789at2759"/>
<dbReference type="AlphaFoldDB" id="A0A0D0DVI0"/>
<sequence>MHNLNAFLVIRAIFFAHLVYLNVLVLVFASWNIVVAKSSGMLTPGASVFLVLNSIFIFGFVSIACLARLICAKARPAHVRVECAWTVLMSTLQLAASISVTVNGPPVYCQMRSHWATCASSSLLVPVSWLATLIILTYCLTIYITSTAHATSLPSIWTTPVSAVPWFGPIAAPSQLTAQKDSKAFSSSSASDEPCAITAYIAERWEKLSGIERQSAPTGPILFSKGRQSVDSTRPAWARQEKARRGVDNPFSRVPPAQEGRATIPLPPPRAQPKEVVVPRDSHYVEVCRQSEMTSLKNNSSSHSTPQTATVFPNKISDPDVPIPLPRLSEWIRADAARGSVHTEPPFSS</sequence>
<evidence type="ECO:0000313" key="4">
    <source>
        <dbReference type="Proteomes" id="UP000054538"/>
    </source>
</evidence>
<dbReference type="STRING" id="930991.A0A0D0DVI0"/>
<dbReference type="Proteomes" id="UP000054538">
    <property type="component" value="Unassembled WGS sequence"/>
</dbReference>
<organism evidence="3 4">
    <name type="scientific">Paxillus rubicundulus Ve08.2h10</name>
    <dbReference type="NCBI Taxonomy" id="930991"/>
    <lineage>
        <taxon>Eukaryota</taxon>
        <taxon>Fungi</taxon>
        <taxon>Dikarya</taxon>
        <taxon>Basidiomycota</taxon>
        <taxon>Agaricomycotina</taxon>
        <taxon>Agaricomycetes</taxon>
        <taxon>Agaricomycetidae</taxon>
        <taxon>Boletales</taxon>
        <taxon>Paxilineae</taxon>
        <taxon>Paxillaceae</taxon>
        <taxon>Paxillus</taxon>
    </lineage>
</organism>
<gene>
    <name evidence="3" type="ORF">PAXRUDRAFT_627810</name>
</gene>
<feature type="transmembrane region" description="Helical" evidence="2">
    <location>
        <begin position="123"/>
        <end position="144"/>
    </location>
</feature>
<feature type="compositionally biased region" description="Polar residues" evidence="1">
    <location>
        <begin position="293"/>
        <end position="311"/>
    </location>
</feature>
<reference evidence="4" key="2">
    <citation type="submission" date="2015-01" db="EMBL/GenBank/DDBJ databases">
        <title>Evolutionary Origins and Diversification of the Mycorrhizal Mutualists.</title>
        <authorList>
            <consortium name="DOE Joint Genome Institute"/>
            <consortium name="Mycorrhizal Genomics Consortium"/>
            <person name="Kohler A."/>
            <person name="Kuo A."/>
            <person name="Nagy L.G."/>
            <person name="Floudas D."/>
            <person name="Copeland A."/>
            <person name="Barry K.W."/>
            <person name="Cichocki N."/>
            <person name="Veneault-Fourrey C."/>
            <person name="LaButti K."/>
            <person name="Lindquist E.A."/>
            <person name="Lipzen A."/>
            <person name="Lundell T."/>
            <person name="Morin E."/>
            <person name="Murat C."/>
            <person name="Riley R."/>
            <person name="Ohm R."/>
            <person name="Sun H."/>
            <person name="Tunlid A."/>
            <person name="Henrissat B."/>
            <person name="Grigoriev I.V."/>
            <person name="Hibbett D.S."/>
            <person name="Martin F."/>
        </authorList>
    </citation>
    <scope>NUCLEOTIDE SEQUENCE [LARGE SCALE GENOMIC DNA]</scope>
    <source>
        <strain evidence="4">Ve08.2h10</strain>
    </source>
</reference>
<evidence type="ECO:0000256" key="1">
    <source>
        <dbReference type="SAM" id="MobiDB-lite"/>
    </source>
</evidence>
<keyword evidence="4" id="KW-1185">Reference proteome</keyword>
<feature type="region of interest" description="Disordered" evidence="1">
    <location>
        <begin position="293"/>
        <end position="320"/>
    </location>
</feature>
<proteinExistence type="predicted"/>
<reference evidence="3 4" key="1">
    <citation type="submission" date="2014-04" db="EMBL/GenBank/DDBJ databases">
        <authorList>
            <consortium name="DOE Joint Genome Institute"/>
            <person name="Kuo A."/>
            <person name="Kohler A."/>
            <person name="Jargeat P."/>
            <person name="Nagy L.G."/>
            <person name="Floudas D."/>
            <person name="Copeland A."/>
            <person name="Barry K.W."/>
            <person name="Cichocki N."/>
            <person name="Veneault-Fourrey C."/>
            <person name="LaButti K."/>
            <person name="Lindquist E.A."/>
            <person name="Lipzen A."/>
            <person name="Lundell T."/>
            <person name="Morin E."/>
            <person name="Murat C."/>
            <person name="Sun H."/>
            <person name="Tunlid A."/>
            <person name="Henrissat B."/>
            <person name="Grigoriev I.V."/>
            <person name="Hibbett D.S."/>
            <person name="Martin F."/>
            <person name="Nordberg H.P."/>
            <person name="Cantor M.N."/>
            <person name="Hua S.X."/>
        </authorList>
    </citation>
    <scope>NUCLEOTIDE SEQUENCE [LARGE SCALE GENOMIC DNA]</scope>
    <source>
        <strain evidence="3 4">Ve08.2h10</strain>
    </source>
</reference>
<dbReference type="InParanoid" id="A0A0D0DVI0"/>
<accession>A0A0D0DVI0</accession>
<feature type="transmembrane region" description="Helical" evidence="2">
    <location>
        <begin position="46"/>
        <end position="71"/>
    </location>
</feature>
<protein>
    <submittedName>
        <fullName evidence="3">Uncharacterized protein</fullName>
    </submittedName>
</protein>
<keyword evidence="2" id="KW-1133">Transmembrane helix</keyword>
<feature type="transmembrane region" description="Helical" evidence="2">
    <location>
        <begin position="83"/>
        <end position="103"/>
    </location>
</feature>
<evidence type="ECO:0000256" key="2">
    <source>
        <dbReference type="SAM" id="Phobius"/>
    </source>
</evidence>
<evidence type="ECO:0000313" key="3">
    <source>
        <dbReference type="EMBL" id="KIK98843.1"/>
    </source>
</evidence>
<keyword evidence="2" id="KW-0472">Membrane</keyword>
<dbReference type="HOGENOM" id="CLU_051224_1_0_1"/>
<keyword evidence="2" id="KW-0812">Transmembrane</keyword>
<feature type="region of interest" description="Disordered" evidence="1">
    <location>
        <begin position="232"/>
        <end position="275"/>
    </location>
</feature>
<feature type="transmembrane region" description="Helical" evidence="2">
    <location>
        <begin position="12"/>
        <end position="34"/>
    </location>
</feature>
<name>A0A0D0DVI0_9AGAM</name>
<dbReference type="EMBL" id="KN824878">
    <property type="protein sequence ID" value="KIK98843.1"/>
    <property type="molecule type" value="Genomic_DNA"/>
</dbReference>